<dbReference type="EMBL" id="AVQD01000003">
    <property type="protein sequence ID" value="KOA42856.1"/>
    <property type="molecule type" value="Genomic_DNA"/>
</dbReference>
<organism evidence="1 2">
    <name type="scientific">Bifidobacterium breve MCC 1128</name>
    <dbReference type="NCBI Taxonomy" id="1365965"/>
    <lineage>
        <taxon>Bacteria</taxon>
        <taxon>Bacillati</taxon>
        <taxon>Actinomycetota</taxon>
        <taxon>Actinomycetes</taxon>
        <taxon>Bifidobacteriales</taxon>
        <taxon>Bifidobacteriaceae</taxon>
        <taxon>Bifidobacterium</taxon>
    </lineage>
</organism>
<dbReference type="AlphaFoldDB" id="A0A0L7B5R4"/>
<evidence type="ECO:0000313" key="2">
    <source>
        <dbReference type="Proteomes" id="UP000037193"/>
    </source>
</evidence>
<sequence>MTNNVDHPQHYENGPYECILLAEQYSFNVGNMIKYVWRHKAKGHPKEDLEKAIWYAHRAKANGESFAAYPWHSDSDLTDYIRSPYDWATLMHLKADTTTGVEHDFWDSMTEADDENAIHSLRQLLKETE</sequence>
<reference evidence="1 2" key="1">
    <citation type="journal article" date="2015" name="Int J Genomics">
        <title>Comparative Genomics Revealed Genetic Diversity and Species/Strain-Level Differences in Carbohydrate Metabolism of Three Probiotic Bifidobacterial Species.</title>
        <authorList>
            <person name="Odamaki T."/>
            <person name="Horigome A."/>
            <person name="Sugahara H."/>
            <person name="Hashikura N."/>
            <person name="Minami J."/>
            <person name="Xiao J.Z."/>
            <person name="Abe F."/>
        </authorList>
    </citation>
    <scope>NUCLEOTIDE SEQUENCE [LARGE SCALE GENOMIC DNA]</scope>
    <source>
        <strain evidence="1 2">MCC 1128</strain>
    </source>
</reference>
<evidence type="ECO:0000313" key="1">
    <source>
        <dbReference type="EMBL" id="KOA42856.1"/>
    </source>
</evidence>
<proteinExistence type="predicted"/>
<evidence type="ECO:0008006" key="3">
    <source>
        <dbReference type="Google" id="ProtNLM"/>
    </source>
</evidence>
<name>A0A0L7B5R4_BIFBR</name>
<dbReference type="PATRIC" id="fig|1365965.3.peg.413"/>
<accession>A0A0L7B5R4</accession>
<gene>
    <name evidence="1" type="ORF">BBM1128_02055</name>
</gene>
<dbReference type="Pfam" id="PF11753">
    <property type="entry name" value="DUF3310"/>
    <property type="match status" value="1"/>
</dbReference>
<dbReference type="InterPro" id="IPR021739">
    <property type="entry name" value="SaV-like"/>
</dbReference>
<dbReference type="RefSeq" id="WP_052789130.1">
    <property type="nucleotide sequence ID" value="NZ_AVQD01000003.1"/>
</dbReference>
<comment type="caution">
    <text evidence="1">The sequence shown here is derived from an EMBL/GenBank/DDBJ whole genome shotgun (WGS) entry which is preliminary data.</text>
</comment>
<protein>
    <recommendedName>
        <fullName evidence="3">DUF3310 domain-containing protein</fullName>
    </recommendedName>
</protein>
<dbReference type="Proteomes" id="UP000037193">
    <property type="component" value="Unassembled WGS sequence"/>
</dbReference>